<dbReference type="AlphaFoldDB" id="A0A183J521"/>
<protein>
    <submittedName>
        <fullName evidence="2">SIS domain-containing protein</fullName>
    </submittedName>
</protein>
<organism evidence="2">
    <name type="scientific">Soboliphyme baturini</name>
    <dbReference type="NCBI Taxonomy" id="241478"/>
    <lineage>
        <taxon>Eukaryota</taxon>
        <taxon>Metazoa</taxon>
        <taxon>Ecdysozoa</taxon>
        <taxon>Nematoda</taxon>
        <taxon>Enoplea</taxon>
        <taxon>Dorylaimia</taxon>
        <taxon>Dioctophymatida</taxon>
        <taxon>Dioctophymatoidea</taxon>
        <taxon>Soboliphymatidae</taxon>
        <taxon>Soboliphyme</taxon>
    </lineage>
</organism>
<dbReference type="GO" id="GO:0006047">
    <property type="term" value="P:UDP-N-acetylglucosamine metabolic process"/>
    <property type="evidence" value="ECO:0007669"/>
    <property type="project" value="TreeGrafter"/>
</dbReference>
<name>A0A183J521_9BILA</name>
<dbReference type="GO" id="GO:0046349">
    <property type="term" value="P:amino sugar biosynthetic process"/>
    <property type="evidence" value="ECO:0007669"/>
    <property type="project" value="UniProtKB-ARBA"/>
</dbReference>
<sequence length="237" mass="26410">LPFQIYFTNFNFSSICRESHCGVHINAGPEIGVASTKAYTSQIITLVMFALVMSEDRISMQPRRVEIIQALKKLPGQIREVLKLDKDVLDLAKAIYQKKSLLIMGRGYNFATCLEGALKVKEISYMHCEGIMSGELKHGPLAMVDSSLPIVMVICKDLAYTKSLNALQQVVAREGKPIIVCDESVPVADLMNLEHVFRVPHTTDCLQNVLTIIPLQLLSYNLAELNGRNVSQIISLY</sequence>
<dbReference type="InterPro" id="IPR001347">
    <property type="entry name" value="SIS_dom"/>
</dbReference>
<evidence type="ECO:0000259" key="1">
    <source>
        <dbReference type="PROSITE" id="PS51464"/>
    </source>
</evidence>
<dbReference type="GO" id="GO:0006002">
    <property type="term" value="P:fructose 6-phosphate metabolic process"/>
    <property type="evidence" value="ECO:0007669"/>
    <property type="project" value="TreeGrafter"/>
</dbReference>
<evidence type="ECO:0000313" key="2">
    <source>
        <dbReference type="WBParaSite" id="SBAD_0001134501-mRNA-1"/>
    </source>
</evidence>
<accession>A0A183J521</accession>
<dbReference type="WBParaSite" id="SBAD_0001134501-mRNA-1">
    <property type="protein sequence ID" value="SBAD_0001134501-mRNA-1"/>
    <property type="gene ID" value="SBAD_0001134501"/>
</dbReference>
<dbReference type="InterPro" id="IPR035490">
    <property type="entry name" value="GlmS/FrlB_SIS"/>
</dbReference>
<dbReference type="InterPro" id="IPR046348">
    <property type="entry name" value="SIS_dom_sf"/>
</dbReference>
<dbReference type="FunFam" id="3.40.50.10490:FF:000002">
    <property type="entry name" value="Glutamine--fructose-6-phosphate aminotransferase [isomerizing]"/>
    <property type="match status" value="1"/>
</dbReference>
<dbReference type="GO" id="GO:0006487">
    <property type="term" value="P:protein N-linked glycosylation"/>
    <property type="evidence" value="ECO:0007669"/>
    <property type="project" value="TreeGrafter"/>
</dbReference>
<reference evidence="2" key="1">
    <citation type="submission" date="2016-06" db="UniProtKB">
        <authorList>
            <consortium name="WormBaseParasite"/>
        </authorList>
    </citation>
    <scope>IDENTIFICATION</scope>
</reference>
<feature type="domain" description="SIS" evidence="1">
    <location>
        <begin position="91"/>
        <end position="233"/>
    </location>
</feature>
<dbReference type="Gene3D" id="3.40.50.10490">
    <property type="entry name" value="Glucose-6-phosphate isomerase like protein, domain 1"/>
    <property type="match status" value="2"/>
</dbReference>
<dbReference type="GO" id="GO:0097367">
    <property type="term" value="F:carbohydrate derivative binding"/>
    <property type="evidence" value="ECO:0007669"/>
    <property type="project" value="InterPro"/>
</dbReference>
<dbReference type="GO" id="GO:0004360">
    <property type="term" value="F:glutamine-fructose-6-phosphate transaminase (isomerizing) activity"/>
    <property type="evidence" value="ECO:0007669"/>
    <property type="project" value="TreeGrafter"/>
</dbReference>
<dbReference type="PANTHER" id="PTHR10937:SF0">
    <property type="entry name" value="GLUTAMINE--FRUCTOSE-6-PHOSPHATE TRANSAMINASE (ISOMERIZING)"/>
    <property type="match status" value="1"/>
</dbReference>
<dbReference type="PROSITE" id="PS51464">
    <property type="entry name" value="SIS"/>
    <property type="match status" value="1"/>
</dbReference>
<proteinExistence type="predicted"/>
<dbReference type="SUPFAM" id="SSF53697">
    <property type="entry name" value="SIS domain"/>
    <property type="match status" value="1"/>
</dbReference>
<dbReference type="PANTHER" id="PTHR10937">
    <property type="entry name" value="GLUCOSAMINE--FRUCTOSE-6-PHOSPHATE AMINOTRANSFERASE, ISOMERIZING"/>
    <property type="match status" value="1"/>
</dbReference>
<dbReference type="CDD" id="cd05009">
    <property type="entry name" value="SIS_GlmS_GlmD_2"/>
    <property type="match status" value="1"/>
</dbReference>
<dbReference type="Pfam" id="PF01380">
    <property type="entry name" value="SIS"/>
    <property type="match status" value="2"/>
</dbReference>